<evidence type="ECO:0000256" key="3">
    <source>
        <dbReference type="ARBA" id="ARBA00022692"/>
    </source>
</evidence>
<dbReference type="Pfam" id="PF00892">
    <property type="entry name" value="EamA"/>
    <property type="match status" value="1"/>
</dbReference>
<dbReference type="PANTHER" id="PTHR32322:SF2">
    <property type="entry name" value="EAMA DOMAIN-CONTAINING PROTEIN"/>
    <property type="match status" value="1"/>
</dbReference>
<feature type="domain" description="EamA" evidence="7">
    <location>
        <begin position="150"/>
        <end position="279"/>
    </location>
</feature>
<dbReference type="RefSeq" id="WP_331703960.1">
    <property type="nucleotide sequence ID" value="NZ_JAZHBO010000002.1"/>
</dbReference>
<dbReference type="InterPro" id="IPR037185">
    <property type="entry name" value="EmrE-like"/>
</dbReference>
<keyword evidence="3 6" id="KW-0812">Transmembrane</keyword>
<name>A0ABU7V2I3_9GAMM</name>
<evidence type="ECO:0000256" key="2">
    <source>
        <dbReference type="ARBA" id="ARBA00007362"/>
    </source>
</evidence>
<organism evidence="8 9">
    <name type="scientific">Aquilutibacter rugosus</name>
    <dbReference type="NCBI Taxonomy" id="3115820"/>
    <lineage>
        <taxon>Bacteria</taxon>
        <taxon>Pseudomonadati</taxon>
        <taxon>Pseudomonadota</taxon>
        <taxon>Gammaproteobacteria</taxon>
        <taxon>Lysobacterales</taxon>
        <taxon>Lysobacteraceae</taxon>
        <taxon>Aquilutibacter</taxon>
    </lineage>
</organism>
<keyword evidence="5 6" id="KW-0472">Membrane</keyword>
<reference evidence="8 9" key="1">
    <citation type="submission" date="2024-01" db="EMBL/GenBank/DDBJ databases">
        <title>Novel species of the genus Luteimonas isolated from rivers.</title>
        <authorList>
            <person name="Lu H."/>
        </authorList>
    </citation>
    <scope>NUCLEOTIDE SEQUENCE [LARGE SCALE GENOMIC DNA]</scope>
    <source>
        <strain evidence="8 9">FXH3W</strain>
    </source>
</reference>
<evidence type="ECO:0000256" key="6">
    <source>
        <dbReference type="SAM" id="Phobius"/>
    </source>
</evidence>
<dbReference type="Proteomes" id="UP001356170">
    <property type="component" value="Unassembled WGS sequence"/>
</dbReference>
<comment type="similarity">
    <text evidence="2">Belongs to the EamA transporter family.</text>
</comment>
<feature type="transmembrane region" description="Helical" evidence="6">
    <location>
        <begin position="150"/>
        <end position="167"/>
    </location>
</feature>
<keyword evidence="9" id="KW-1185">Reference proteome</keyword>
<proteinExistence type="inferred from homology"/>
<feature type="transmembrane region" description="Helical" evidence="6">
    <location>
        <begin position="94"/>
        <end position="113"/>
    </location>
</feature>
<dbReference type="Gene3D" id="1.10.3730.20">
    <property type="match status" value="1"/>
</dbReference>
<evidence type="ECO:0000256" key="5">
    <source>
        <dbReference type="ARBA" id="ARBA00023136"/>
    </source>
</evidence>
<evidence type="ECO:0000313" key="9">
    <source>
        <dbReference type="Proteomes" id="UP001356170"/>
    </source>
</evidence>
<evidence type="ECO:0000256" key="4">
    <source>
        <dbReference type="ARBA" id="ARBA00022989"/>
    </source>
</evidence>
<dbReference type="PANTHER" id="PTHR32322">
    <property type="entry name" value="INNER MEMBRANE TRANSPORTER"/>
    <property type="match status" value="1"/>
</dbReference>
<feature type="transmembrane region" description="Helical" evidence="6">
    <location>
        <begin position="238"/>
        <end position="258"/>
    </location>
</feature>
<gene>
    <name evidence="8" type="ORF">V3390_07310</name>
</gene>
<dbReference type="InterPro" id="IPR000620">
    <property type="entry name" value="EamA_dom"/>
</dbReference>
<comment type="subcellular location">
    <subcellularLocation>
        <location evidence="1">Membrane</location>
        <topology evidence="1">Multi-pass membrane protein</topology>
    </subcellularLocation>
</comment>
<feature type="transmembrane region" description="Helical" evidence="6">
    <location>
        <begin position="120"/>
        <end position="138"/>
    </location>
</feature>
<feature type="transmembrane region" description="Helical" evidence="6">
    <location>
        <begin position="70"/>
        <end position="88"/>
    </location>
</feature>
<evidence type="ECO:0000256" key="1">
    <source>
        <dbReference type="ARBA" id="ARBA00004141"/>
    </source>
</evidence>
<feature type="transmembrane region" description="Helical" evidence="6">
    <location>
        <begin position="264"/>
        <end position="282"/>
    </location>
</feature>
<protein>
    <submittedName>
        <fullName evidence="8">EamA family transporter</fullName>
    </submittedName>
</protein>
<keyword evidence="4 6" id="KW-1133">Transmembrane helix</keyword>
<dbReference type="SUPFAM" id="SSF103481">
    <property type="entry name" value="Multidrug resistance efflux transporter EmrE"/>
    <property type="match status" value="2"/>
</dbReference>
<dbReference type="InterPro" id="IPR050638">
    <property type="entry name" value="AA-Vitamin_Transporters"/>
</dbReference>
<accession>A0ABU7V2I3</accession>
<sequence length="294" mass="30897">MSSNRFPILLPVAAMLGAILSLCLGSTVAKQLFPIIEPSGTTALRVGFSAIVLCIVWRPWRYGWPQRADWPRIVLYGSVLGLMNWMFYQAIRTIPFGLAVAIELIGPLGVAFLSSQRLSNVVWVLVAAGGLALLLPLASVPQAGQLDPGGMMWAFSAAICWGLYIVIGKGAQHLPSGQLLPLGLGVATLLIAPIGWAAAGTKLFTPNVLAIGLLVGIVSSAIPYTLEFFAIKRLPKYAFGTLAAIEPAVAAMVGWVTLGETLTGRQIVAVALVMAASVGAVLTSRNQIEAAAPQ</sequence>
<feature type="transmembrane region" description="Helical" evidence="6">
    <location>
        <begin position="41"/>
        <end position="58"/>
    </location>
</feature>
<comment type="caution">
    <text evidence="8">The sequence shown here is derived from an EMBL/GenBank/DDBJ whole genome shotgun (WGS) entry which is preliminary data.</text>
</comment>
<feature type="transmembrane region" description="Helical" evidence="6">
    <location>
        <begin position="204"/>
        <end position="226"/>
    </location>
</feature>
<evidence type="ECO:0000313" key="8">
    <source>
        <dbReference type="EMBL" id="MEF2156037.1"/>
    </source>
</evidence>
<dbReference type="EMBL" id="JAZHBO010000002">
    <property type="protein sequence ID" value="MEF2156037.1"/>
    <property type="molecule type" value="Genomic_DNA"/>
</dbReference>
<feature type="transmembrane region" description="Helical" evidence="6">
    <location>
        <begin position="179"/>
        <end position="198"/>
    </location>
</feature>
<evidence type="ECO:0000259" key="7">
    <source>
        <dbReference type="Pfam" id="PF00892"/>
    </source>
</evidence>